<feature type="region of interest" description="Disordered" evidence="6">
    <location>
        <begin position="699"/>
        <end position="732"/>
    </location>
</feature>
<dbReference type="OrthoDB" id="2013972at2759"/>
<evidence type="ECO:0000313" key="10">
    <source>
        <dbReference type="Proteomes" id="UP000604046"/>
    </source>
</evidence>
<feature type="transmembrane region" description="Helical" evidence="7">
    <location>
        <begin position="108"/>
        <end position="127"/>
    </location>
</feature>
<accession>A0A812GFZ9</accession>
<sequence>MGGGALWLQKAMHGRAMNMILPCFLILAAMALLIWCHATAKDANDGSSTIFLGLIVIQMLPLLFLELRIASCPDPEAMLAMFGIKVLLLHGCFMTLRVCAWPLMEVGIGWSNLAGTIAVVAVLQAGFRFKWKVESVTEHMDVLCLVILAGIGALLTEIFEYDTPYLLLEHTIFTASSYIEVVGFVPAVWMVHQSAKKNDDVTRTGGVDLQRQALFFFVFLVGFYVFEDLITAWKIKHLSGAIDVRRAVDVVSMMCGEQNCSRTAKLEEDLPLLVDGWVARSEAIRQKAWKVDQVASAYCCICSVVFHLCSCARVSVRDCTYKMDLTGIVVLIAASYFTGIALGYRCYPALRSFYLLYAALISLALSTSRRDAWVLACVAVAGPSLVVGKRARAASKLTVIHTVGGTTVAIPGSNPDSVVAHALDKTVYPAQWPYTARDFFRLDSSDDAEFYAEPKLVKHLEDKTLDALTRFYATVFPKDRPFDALDICSSWVSHYPKEPKPARLAITGMNAEELKRNVQATDWSVQDLNATPRLPYGDAEFDVVTNTVSVDYLTKPLEVFTEVGRVLRPGGLAIVAFSNRCFLSKLVALWSTGDPDDRAEVAASYFHFAGCFSDPEVADLSPPNTDPLYVVCAVKKPLLKPEMVKEGHDDCGSKNARSSWVVKVWWGLGTFARYGQDLAHHMVLCVVLGLVPAAGAPDEGLRKEGAPKSVPPKCRNPDYGTPKKGTPIFGNPPDVRLAFDDMGMRHWEQLPVSQYRGALSVHSHCKGTGPLAHGASLRQCNQRYLEPAPYTSPKPQNPYPKKL</sequence>
<dbReference type="GO" id="GO:0046872">
    <property type="term" value="F:metal ion binding"/>
    <property type="evidence" value="ECO:0007669"/>
    <property type="project" value="UniProtKB-KW"/>
</dbReference>
<dbReference type="EMBL" id="CAJNDS010000021">
    <property type="protein sequence ID" value="CAE6919285.1"/>
    <property type="molecule type" value="Genomic_DNA"/>
</dbReference>
<evidence type="ECO:0000256" key="2">
    <source>
        <dbReference type="ARBA" id="ARBA00022692"/>
    </source>
</evidence>
<evidence type="ECO:0000256" key="5">
    <source>
        <dbReference type="PIRSR" id="PIRSR604254-1"/>
    </source>
</evidence>
<comment type="caution">
    <text evidence="9">The sequence shown here is derived from an EMBL/GenBank/DDBJ whole genome shotgun (WGS) entry which is preliminary data.</text>
</comment>
<feature type="transmembrane region" description="Helical" evidence="7">
    <location>
        <begin position="77"/>
        <end position="96"/>
    </location>
</feature>
<keyword evidence="5" id="KW-0479">Metal-binding</keyword>
<protein>
    <submittedName>
        <fullName evidence="9">HHP3 protein</fullName>
    </submittedName>
</protein>
<feature type="transmembrane region" description="Helical" evidence="7">
    <location>
        <begin position="48"/>
        <end position="65"/>
    </location>
</feature>
<dbReference type="GO" id="GO:0008757">
    <property type="term" value="F:S-adenosylmethionine-dependent methyltransferase activity"/>
    <property type="evidence" value="ECO:0007669"/>
    <property type="project" value="InterPro"/>
</dbReference>
<evidence type="ECO:0000256" key="7">
    <source>
        <dbReference type="SAM" id="Phobius"/>
    </source>
</evidence>
<name>A0A812GFZ9_9DINO</name>
<dbReference type="InterPro" id="IPR029063">
    <property type="entry name" value="SAM-dependent_MTases_sf"/>
</dbReference>
<evidence type="ECO:0000256" key="3">
    <source>
        <dbReference type="ARBA" id="ARBA00022989"/>
    </source>
</evidence>
<dbReference type="Pfam" id="PF08241">
    <property type="entry name" value="Methyltransf_11"/>
    <property type="match status" value="1"/>
</dbReference>
<feature type="transmembrane region" description="Helical" evidence="7">
    <location>
        <begin position="139"/>
        <end position="159"/>
    </location>
</feature>
<dbReference type="PANTHER" id="PTHR43036:SF1">
    <property type="entry name" value="S-ADENOSYL-L-METHIONINE-DEPENDENT METHYLTRANSFERASES SUPERFAMILY PROTEIN"/>
    <property type="match status" value="1"/>
</dbReference>
<dbReference type="PANTHER" id="PTHR43036">
    <property type="entry name" value="OSJNBB0011N17.9 PROTEIN"/>
    <property type="match status" value="1"/>
</dbReference>
<evidence type="ECO:0000313" key="9">
    <source>
        <dbReference type="EMBL" id="CAE6919285.1"/>
    </source>
</evidence>
<dbReference type="Proteomes" id="UP000604046">
    <property type="component" value="Unassembled WGS sequence"/>
</dbReference>
<feature type="domain" description="Methyltransferase type 11" evidence="8">
    <location>
        <begin position="515"/>
        <end position="574"/>
    </location>
</feature>
<dbReference type="InterPro" id="IPR013216">
    <property type="entry name" value="Methyltransf_11"/>
</dbReference>
<dbReference type="SUPFAM" id="SSF53335">
    <property type="entry name" value="S-adenosyl-L-methionine-dependent methyltransferases"/>
    <property type="match status" value="1"/>
</dbReference>
<keyword evidence="2 7" id="KW-0812">Transmembrane</keyword>
<comment type="subcellular location">
    <subcellularLocation>
        <location evidence="1">Membrane</location>
        <topology evidence="1">Multi-pass membrane protein</topology>
    </subcellularLocation>
</comment>
<feature type="transmembrane region" description="Helical" evidence="7">
    <location>
        <begin position="213"/>
        <end position="233"/>
    </location>
</feature>
<feature type="transmembrane region" description="Helical" evidence="7">
    <location>
        <begin position="295"/>
        <end position="316"/>
    </location>
</feature>
<keyword evidence="4 7" id="KW-0472">Membrane</keyword>
<evidence type="ECO:0000256" key="4">
    <source>
        <dbReference type="ARBA" id="ARBA00023136"/>
    </source>
</evidence>
<gene>
    <name evidence="9" type="primary">HHP3</name>
    <name evidence="9" type="ORF">SNAT2548_LOCUS403</name>
</gene>
<reference evidence="9" key="1">
    <citation type="submission" date="2021-02" db="EMBL/GenBank/DDBJ databases">
        <authorList>
            <person name="Dougan E. K."/>
            <person name="Rhodes N."/>
            <person name="Thang M."/>
            <person name="Chan C."/>
        </authorList>
    </citation>
    <scope>NUCLEOTIDE SEQUENCE</scope>
</reference>
<dbReference type="GO" id="GO:0016020">
    <property type="term" value="C:membrane"/>
    <property type="evidence" value="ECO:0007669"/>
    <property type="project" value="UniProtKB-SubCell"/>
</dbReference>
<evidence type="ECO:0000256" key="6">
    <source>
        <dbReference type="SAM" id="MobiDB-lite"/>
    </source>
</evidence>
<feature type="binding site" evidence="5">
    <location>
        <position position="307"/>
    </location>
    <ligand>
        <name>Zn(2+)</name>
        <dbReference type="ChEBI" id="CHEBI:29105"/>
    </ligand>
</feature>
<dbReference type="InterPro" id="IPR004254">
    <property type="entry name" value="AdipoR/HlyIII-related"/>
</dbReference>
<proteinExistence type="predicted"/>
<keyword evidence="5" id="KW-0862">Zinc</keyword>
<evidence type="ECO:0000256" key="1">
    <source>
        <dbReference type="ARBA" id="ARBA00004141"/>
    </source>
</evidence>
<organism evidence="9 10">
    <name type="scientific">Symbiodinium natans</name>
    <dbReference type="NCBI Taxonomy" id="878477"/>
    <lineage>
        <taxon>Eukaryota</taxon>
        <taxon>Sar</taxon>
        <taxon>Alveolata</taxon>
        <taxon>Dinophyceae</taxon>
        <taxon>Suessiales</taxon>
        <taxon>Symbiodiniaceae</taxon>
        <taxon>Symbiodinium</taxon>
    </lineage>
</organism>
<dbReference type="Pfam" id="PF03006">
    <property type="entry name" value="HlyIII"/>
    <property type="match status" value="1"/>
</dbReference>
<dbReference type="Gene3D" id="3.40.50.150">
    <property type="entry name" value="Vaccinia Virus protein VP39"/>
    <property type="match status" value="1"/>
</dbReference>
<feature type="transmembrane region" description="Helical" evidence="7">
    <location>
        <begin position="171"/>
        <end position="192"/>
    </location>
</feature>
<feature type="transmembrane region" description="Helical" evidence="7">
    <location>
        <begin position="323"/>
        <end position="342"/>
    </location>
</feature>
<evidence type="ECO:0000259" key="8">
    <source>
        <dbReference type="Pfam" id="PF08241"/>
    </source>
</evidence>
<keyword evidence="3 7" id="KW-1133">Transmembrane helix</keyword>
<dbReference type="AlphaFoldDB" id="A0A812GFZ9"/>
<keyword evidence="10" id="KW-1185">Reference proteome</keyword>